<dbReference type="CDD" id="cd11657">
    <property type="entry name" value="TIN2_N"/>
    <property type="match status" value="1"/>
</dbReference>
<proteinExistence type="predicted"/>
<accession>A0A8J0Q558</accession>
<dbReference type="PANTHER" id="PTHR15512:SF0">
    <property type="entry name" value="TERF1-INTERACTING NUCLEAR FACTOR 2"/>
    <property type="match status" value="1"/>
</dbReference>
<dbReference type="EMBL" id="KV467266">
    <property type="protein sequence ID" value="OCT56539.1"/>
    <property type="molecule type" value="Genomic_DNA"/>
</dbReference>
<gene>
    <name evidence="2" type="ORF">XELAEV_18004710mg</name>
</gene>
<sequence length="364" mass="41197">MGVQGDREEGSAESSVNMTPDLPAVTSAIWQVMQRRETQHFGRVLEFLELVHAQVPDLLCYRHHAKLSVGLRGKMVLDMVEKSCSLMSILTALNLHFPPSLPDEPNTVLRDHSRLQRCHSHFRKLVLRLIRDDKFRSNYIETKLQSEYGETFMASLEKLLWEFLYRLQTVLIHQPFESPEESQLTPTQLPGSQKQDMSKNCLFPVDDHTSPSCSLLQNDPHLNFSKPPATFTTEELKMRKNHMNKSCTVGDEEEQDLFPLQCETEQNSTQPKQTLMDSKASMPHIADSESSGNEALHNGNLVTDVGHHDAGTISMASLKRPRCKTSVFDIFGLDCTLEVDSYGNLSPPNPFQSQEMETLLGKKS</sequence>
<dbReference type="KEGG" id="xla:779358"/>
<organism evidence="2">
    <name type="scientific">Xenopus laevis</name>
    <name type="common">African clawed frog</name>
    <dbReference type="NCBI Taxonomy" id="8355"/>
    <lineage>
        <taxon>Eukaryota</taxon>
        <taxon>Metazoa</taxon>
        <taxon>Chordata</taxon>
        <taxon>Craniata</taxon>
        <taxon>Vertebrata</taxon>
        <taxon>Euteleostomi</taxon>
        <taxon>Amphibia</taxon>
        <taxon>Batrachia</taxon>
        <taxon>Anura</taxon>
        <taxon>Pipoidea</taxon>
        <taxon>Pipidae</taxon>
        <taxon>Xenopodinae</taxon>
        <taxon>Xenopus</taxon>
        <taxon>Xenopus</taxon>
    </lineage>
</organism>
<dbReference type="GO" id="GO:0070187">
    <property type="term" value="C:shelterin complex"/>
    <property type="evidence" value="ECO:0007669"/>
    <property type="project" value="InterPro"/>
</dbReference>
<dbReference type="InterPro" id="IPR029400">
    <property type="entry name" value="TINF2_N"/>
</dbReference>
<name>A0A8J0Q558_XENLA</name>
<dbReference type="GO" id="GO:0042162">
    <property type="term" value="F:telomeric DNA binding"/>
    <property type="evidence" value="ECO:0007669"/>
    <property type="project" value="TreeGrafter"/>
</dbReference>
<dbReference type="PANTHER" id="PTHR15512">
    <property type="entry name" value="TERF1-INTERACTING NUCLEAR FACTOR 2"/>
    <property type="match status" value="1"/>
</dbReference>
<dbReference type="AlphaFoldDB" id="A0A8J0Q558"/>
<dbReference type="Pfam" id="PF14973">
    <property type="entry name" value="TINF2_N"/>
    <property type="match status" value="1"/>
</dbReference>
<evidence type="ECO:0000259" key="1">
    <source>
        <dbReference type="Pfam" id="PF14973"/>
    </source>
</evidence>
<dbReference type="InterPro" id="IPR039098">
    <property type="entry name" value="TINF2"/>
</dbReference>
<protein>
    <recommendedName>
        <fullName evidence="1">TERF1-interacting nuclear factor 2 N-terminal domain-containing protein</fullName>
    </recommendedName>
</protein>
<dbReference type="GO" id="GO:0016233">
    <property type="term" value="P:telomere capping"/>
    <property type="evidence" value="ECO:0007669"/>
    <property type="project" value="InterPro"/>
</dbReference>
<reference evidence="2" key="1">
    <citation type="submission" date="2016-05" db="EMBL/GenBank/DDBJ databases">
        <title>WGS assembly of Xenopus laevis.</title>
        <authorList>
            <person name="Session A."/>
            <person name="Uno Y."/>
            <person name="Kwon T."/>
            <person name="Chapman J."/>
            <person name="Toyoda A."/>
            <person name="Takahashi S."/>
            <person name="Fukui A."/>
            <person name="Hikosaka A."/>
            <person name="Putnam N."/>
            <person name="Stites J."/>
            <person name="Van Heeringen S."/>
            <person name="Quigley I."/>
            <person name="Heinz S."/>
            <person name="Hellsten U."/>
            <person name="Lyons J."/>
            <person name="Suzuki A."/>
            <person name="Kondo M."/>
            <person name="Ogino H."/>
            <person name="Ochi H."/>
            <person name="Bogdanovic O."/>
            <person name="Lister R."/>
            <person name="Georgiou G."/>
            <person name="Paranjpe S."/>
            <person name="Van Kruijsbergen I."/>
            <person name="Mozaffari S."/>
            <person name="Shu S."/>
            <person name="Schmutz J."/>
            <person name="Jenkins J."/>
            <person name="Grimwood J."/>
            <person name="Carlson J."/>
            <person name="Mitros T."/>
            <person name="Simakov O."/>
            <person name="Heald R."/>
            <person name="Miller K."/>
            <person name="Haudenschild C."/>
            <person name="Kuroki Y."/>
            <person name="Tanaka T."/>
            <person name="Michiue T."/>
            <person name="Watanabe M."/>
            <person name="Kinoshita T."/>
            <person name="Ohta Y."/>
            <person name="Mawaribuchi S."/>
            <person name="Suzuki Y."/>
            <person name="Haramoto Y."/>
            <person name="Yamamoto T."/>
            <person name="Takagi C."/>
            <person name="Kitzman J."/>
            <person name="Shendure J."/>
            <person name="Nakayama T."/>
            <person name="Izutsu Y."/>
            <person name="Robert J."/>
            <person name="Dichmann D."/>
            <person name="Flajnik M."/>
            <person name="Houston D."/>
            <person name="Marcotte E."/>
            <person name="Wallingford J."/>
            <person name="Ito Y."/>
            <person name="Asashima M."/>
            <person name="Ueno N."/>
            <person name="Matsuda Y."/>
            <person name="Jan Veenstra G."/>
            <person name="Fujiyama A."/>
            <person name="Harland R."/>
            <person name="Taira M."/>
            <person name="Rokhsar D.S."/>
        </authorList>
    </citation>
    <scope>NUCLEOTIDE SEQUENCE</scope>
    <source>
        <strain evidence="2">J</strain>
        <tissue evidence="2">Blood</tissue>
    </source>
</reference>
<feature type="domain" description="TERF1-interacting nuclear factor 2 N-terminal" evidence="1">
    <location>
        <begin position="30"/>
        <end position="171"/>
    </location>
</feature>
<dbReference type="Proteomes" id="UP000694892">
    <property type="component" value="Unassembled WGS sequence"/>
</dbReference>
<evidence type="ECO:0000313" key="2">
    <source>
        <dbReference type="EMBL" id="OCT56539.1"/>
    </source>
</evidence>
<dbReference type="GO" id="GO:1904356">
    <property type="term" value="P:regulation of telomere maintenance via telomere lengthening"/>
    <property type="evidence" value="ECO:0007669"/>
    <property type="project" value="TreeGrafter"/>
</dbReference>